<feature type="chain" id="PRO_5040123373" evidence="1">
    <location>
        <begin position="17"/>
        <end position="195"/>
    </location>
</feature>
<accession>A0A9N9PS27</accession>
<keyword evidence="3" id="KW-1185">Reference proteome</keyword>
<organism evidence="2 3">
    <name type="scientific">Hymenoscyphus fraxineus</name>
    <dbReference type="NCBI Taxonomy" id="746836"/>
    <lineage>
        <taxon>Eukaryota</taxon>
        <taxon>Fungi</taxon>
        <taxon>Dikarya</taxon>
        <taxon>Ascomycota</taxon>
        <taxon>Pezizomycotina</taxon>
        <taxon>Leotiomycetes</taxon>
        <taxon>Helotiales</taxon>
        <taxon>Helotiaceae</taxon>
        <taxon>Hymenoscyphus</taxon>
    </lineage>
</organism>
<evidence type="ECO:0000313" key="3">
    <source>
        <dbReference type="Proteomes" id="UP000696280"/>
    </source>
</evidence>
<feature type="signal peptide" evidence="1">
    <location>
        <begin position="1"/>
        <end position="16"/>
    </location>
</feature>
<reference evidence="2" key="1">
    <citation type="submission" date="2021-07" db="EMBL/GenBank/DDBJ databases">
        <authorList>
            <person name="Durling M."/>
        </authorList>
    </citation>
    <scope>NUCLEOTIDE SEQUENCE</scope>
</reference>
<dbReference type="EMBL" id="CAJVRL010000080">
    <property type="protein sequence ID" value="CAG8957546.1"/>
    <property type="molecule type" value="Genomic_DNA"/>
</dbReference>
<protein>
    <submittedName>
        <fullName evidence="2">Uncharacterized protein</fullName>
    </submittedName>
</protein>
<comment type="caution">
    <text evidence="2">The sequence shown here is derived from an EMBL/GenBank/DDBJ whole genome shotgun (WGS) entry which is preliminary data.</text>
</comment>
<dbReference type="OrthoDB" id="10352641at2759"/>
<evidence type="ECO:0000313" key="2">
    <source>
        <dbReference type="EMBL" id="CAG8957546.1"/>
    </source>
</evidence>
<gene>
    <name evidence="2" type="ORF">HYFRA_00010412</name>
</gene>
<proteinExistence type="predicted"/>
<keyword evidence="1" id="KW-0732">Signal</keyword>
<dbReference type="AlphaFoldDB" id="A0A9N9PS27"/>
<evidence type="ECO:0000256" key="1">
    <source>
        <dbReference type="SAM" id="SignalP"/>
    </source>
</evidence>
<name>A0A9N9PS27_9HELO</name>
<sequence>MTLFILCIKCISLVDAIKAHYENIILCANLATLPHQQKETSIINWLSTIPPFTPRIMLTYRRSIPFPFRVPTTPEESHFCVYDLYPEAGGEDGSGGETAERTSRRILEGRGREKTGLEEMREDEGLLRRIEGIGDVGLELGSREGKGKVGDCEDGIEERTFMDVVPAVASSHLGDSRLLSVGWQSKLDAARSKAS</sequence>
<dbReference type="Proteomes" id="UP000696280">
    <property type="component" value="Unassembled WGS sequence"/>
</dbReference>